<sequence>MFAHRTPRPLRLAFATVVVVSLTGAGPLGLSGTAVAAPAKYADDFNGDGYRDYAQASLGGYFTVTYGTATGPGTVTKEFTQNSPGIPGKAGDAGGYADAFGEDLAVADFNQDGYADLAVSDFTEKVSGKVSSGAVTIMWGAKSGLGTKATRLPVGAVTHRSFGKAIEAGDFNGDGKPDLAVVDSFGTVYIFRGGFSKTGTTGKVTKHHLPAGSRDILEPTGLVAGKVTKDKATDLYVLGQGYRDNKMTQDAWFLRGGATIKPAAKVTRINNTAPDYGPTGVIADFDKDGYGDLAVRDVRHNQGAGSVVVVRGGASGPTTTYRLTQSTPGVATSATKNDYFGAELSAGDTNRDGYPDLAVSAPSEKVGSAKEAGGVHILRGGKKGLTGAGSQWFTRATAGIPGSPTAYQRFGLNLRLRDIDRDGYADLLIGDNDHEHSLFLRGGSAGITTTGVTRVGVWPSFPQ</sequence>
<keyword evidence="1 5" id="KW-0732">Signal</keyword>
<feature type="chain" id="PRO_5016757044" evidence="5">
    <location>
        <begin position="37"/>
        <end position="463"/>
    </location>
</feature>
<evidence type="ECO:0000256" key="3">
    <source>
        <dbReference type="ARBA" id="ARBA00022801"/>
    </source>
</evidence>
<dbReference type="InterPro" id="IPR013519">
    <property type="entry name" value="Int_alpha_beta-p"/>
</dbReference>
<dbReference type="GO" id="GO:0007229">
    <property type="term" value="P:integrin-mediated signaling pathway"/>
    <property type="evidence" value="ECO:0007669"/>
    <property type="project" value="UniProtKB-KW"/>
</dbReference>
<dbReference type="OrthoDB" id="9815928at2"/>
<dbReference type="InterPro" id="IPR000413">
    <property type="entry name" value="Integrin_alpha"/>
</dbReference>
<dbReference type="SMART" id="SM00191">
    <property type="entry name" value="Int_alpha"/>
    <property type="match status" value="4"/>
</dbReference>
<proteinExistence type="predicted"/>
<accession>A0A345HNU7</accession>
<dbReference type="Proteomes" id="UP000253868">
    <property type="component" value="Chromosome"/>
</dbReference>
<keyword evidence="6" id="KW-0401">Integrin</keyword>
<dbReference type="Gene3D" id="2.130.10.130">
    <property type="entry name" value="Integrin alpha, N-terminal"/>
    <property type="match status" value="3"/>
</dbReference>
<organism evidence="6 7">
    <name type="scientific">Streptomyces paludis</name>
    <dbReference type="NCBI Taxonomy" id="2282738"/>
    <lineage>
        <taxon>Bacteria</taxon>
        <taxon>Bacillati</taxon>
        <taxon>Actinomycetota</taxon>
        <taxon>Actinomycetes</taxon>
        <taxon>Kitasatosporales</taxon>
        <taxon>Streptomycetaceae</taxon>
        <taxon>Streptomyces</taxon>
    </lineage>
</organism>
<reference evidence="7" key="1">
    <citation type="submission" date="2018-07" db="EMBL/GenBank/DDBJ databases">
        <authorList>
            <person name="Zhao J."/>
        </authorList>
    </citation>
    <scope>NUCLEOTIDE SEQUENCE [LARGE SCALE GENOMIC DNA]</scope>
    <source>
        <strain evidence="7">GSSD-12</strain>
    </source>
</reference>
<dbReference type="GO" id="GO:0016787">
    <property type="term" value="F:hydrolase activity"/>
    <property type="evidence" value="ECO:0007669"/>
    <property type="project" value="UniProtKB-KW"/>
</dbReference>
<evidence type="ECO:0000256" key="2">
    <source>
        <dbReference type="ARBA" id="ARBA00022737"/>
    </source>
</evidence>
<protein>
    <submittedName>
        <fullName evidence="6">Integrin-like protein</fullName>
    </submittedName>
</protein>
<dbReference type="PROSITE" id="PS51470">
    <property type="entry name" value="FG_GAP"/>
    <property type="match status" value="1"/>
</dbReference>
<dbReference type="PANTHER" id="PTHR23221:SF7">
    <property type="entry name" value="PHOSPHATIDYLINOSITOL-GLYCAN-SPECIFIC PHOSPHOLIPASE D"/>
    <property type="match status" value="1"/>
</dbReference>
<keyword evidence="2" id="KW-0677">Repeat</keyword>
<dbReference type="RefSeq" id="WP_114659717.1">
    <property type="nucleotide sequence ID" value="NZ_CP031194.1"/>
</dbReference>
<evidence type="ECO:0000313" key="7">
    <source>
        <dbReference type="Proteomes" id="UP000253868"/>
    </source>
</evidence>
<dbReference type="Pfam" id="PF01839">
    <property type="entry name" value="FG-GAP"/>
    <property type="match status" value="2"/>
</dbReference>
<keyword evidence="3" id="KW-0378">Hydrolase</keyword>
<dbReference type="EMBL" id="CP031194">
    <property type="protein sequence ID" value="AXG78371.1"/>
    <property type="molecule type" value="Genomic_DNA"/>
</dbReference>
<dbReference type="GO" id="GO:0008305">
    <property type="term" value="C:integrin complex"/>
    <property type="evidence" value="ECO:0007669"/>
    <property type="project" value="InterPro"/>
</dbReference>
<keyword evidence="7" id="KW-1185">Reference proteome</keyword>
<dbReference type="KEGG" id="spad:DVK44_12370"/>
<gene>
    <name evidence="6" type="ORF">DVK44_12370</name>
</gene>
<dbReference type="AlphaFoldDB" id="A0A345HNU7"/>
<evidence type="ECO:0000256" key="4">
    <source>
        <dbReference type="ARBA" id="ARBA00023180"/>
    </source>
</evidence>
<evidence type="ECO:0000256" key="5">
    <source>
        <dbReference type="SAM" id="SignalP"/>
    </source>
</evidence>
<keyword evidence="4" id="KW-0325">Glycoprotein</keyword>
<dbReference type="PRINTS" id="PR01185">
    <property type="entry name" value="INTEGRINA"/>
</dbReference>
<evidence type="ECO:0000313" key="6">
    <source>
        <dbReference type="EMBL" id="AXG78371.1"/>
    </source>
</evidence>
<feature type="signal peptide" evidence="5">
    <location>
        <begin position="1"/>
        <end position="36"/>
    </location>
</feature>
<evidence type="ECO:0000256" key="1">
    <source>
        <dbReference type="ARBA" id="ARBA00022729"/>
    </source>
</evidence>
<dbReference type="GO" id="GO:0007155">
    <property type="term" value="P:cell adhesion"/>
    <property type="evidence" value="ECO:0007669"/>
    <property type="project" value="InterPro"/>
</dbReference>
<name>A0A345HNU7_9ACTN</name>
<dbReference type="PANTHER" id="PTHR23221">
    <property type="entry name" value="GLYCOSYLPHOSPHATIDYLINOSITOL PHOSPHOLIPASE D"/>
    <property type="match status" value="1"/>
</dbReference>
<dbReference type="InterPro" id="IPR028994">
    <property type="entry name" value="Integrin_alpha_N"/>
</dbReference>
<dbReference type="Pfam" id="PF13517">
    <property type="entry name" value="FG-GAP_3"/>
    <property type="match status" value="1"/>
</dbReference>
<dbReference type="InterPro" id="IPR013517">
    <property type="entry name" value="FG-GAP"/>
</dbReference>
<dbReference type="SUPFAM" id="SSF69318">
    <property type="entry name" value="Integrin alpha N-terminal domain"/>
    <property type="match status" value="1"/>
</dbReference>